<dbReference type="EMBL" id="CR382126">
    <property type="protein sequence ID" value="CAG98289.1"/>
    <property type="molecule type" value="Genomic_DNA"/>
</dbReference>
<dbReference type="Gene3D" id="1.10.418.20">
    <property type="match status" value="1"/>
</dbReference>
<dbReference type="OMA" id="CGIYVCM"/>
<proteinExistence type="inferred from homology"/>
<name>Q6CKF8_KLULA</name>
<comment type="similarity">
    <text evidence="1">Belongs to the peptidase C48 family.</text>
</comment>
<dbReference type="MEROPS" id="C48.001"/>
<dbReference type="Proteomes" id="UP000000598">
    <property type="component" value="Chromosome F"/>
</dbReference>
<dbReference type="PaxDb" id="284590-Q6CKF8"/>
<dbReference type="PANTHER" id="PTHR46915:SF2">
    <property type="entry name" value="UBIQUITIN-LIKE PROTEASE 4"/>
    <property type="match status" value="1"/>
</dbReference>
<keyword evidence="4" id="KW-0788">Thiol protease</keyword>
<dbReference type="Pfam" id="PF02902">
    <property type="entry name" value="Peptidase_C48"/>
    <property type="match status" value="1"/>
</dbReference>
<dbReference type="STRING" id="284590.Q6CKF8"/>
<protein>
    <submittedName>
        <fullName evidence="6">KLLA0F11000p</fullName>
    </submittedName>
</protein>
<dbReference type="SUPFAM" id="SSF54001">
    <property type="entry name" value="Cysteine proteinases"/>
    <property type="match status" value="1"/>
</dbReference>
<dbReference type="GO" id="GO:0006508">
    <property type="term" value="P:proteolysis"/>
    <property type="evidence" value="ECO:0007669"/>
    <property type="project" value="UniProtKB-KW"/>
</dbReference>
<evidence type="ECO:0000256" key="1">
    <source>
        <dbReference type="ARBA" id="ARBA00005234"/>
    </source>
</evidence>
<dbReference type="eggNOG" id="KOG0778">
    <property type="taxonomic scope" value="Eukaryota"/>
</dbReference>
<keyword evidence="3" id="KW-0378">Hydrolase</keyword>
<dbReference type="FunFam" id="3.30.310.130:FF:000008">
    <property type="entry name" value="Ubiquitin-like-specific protease 1"/>
    <property type="match status" value="1"/>
</dbReference>
<gene>
    <name evidence="6" type="ORF">KLLA0_F11000g</name>
</gene>
<dbReference type="InterPro" id="IPR003653">
    <property type="entry name" value="Peptidase_C48_C"/>
</dbReference>
<accession>Q6CKF8</accession>
<dbReference type="Gene3D" id="3.30.310.130">
    <property type="entry name" value="Ubiquitin-related"/>
    <property type="match status" value="1"/>
</dbReference>
<dbReference type="InterPro" id="IPR038765">
    <property type="entry name" value="Papain-like_cys_pep_sf"/>
</dbReference>
<sequence>MTVSYHRKGFDDISDYSRSTVITADVSSKPYYFDRKGIKDSLNSGNEARDRGSESRWKSLGYNTVLSTLFDSAKTWFSWIDPLEQENGKDRTISNTTGANYDSLKRGVDEESTPRKKIHLDSLLQEKEHLREQLQHSITPTKEVLKLPKDPFHWDNTNEENYTESSPTRVQYGTRLYRKLKHKNQQQQSTALIAKPSDEVSYLKNLFNGEYHVPIEMQKERENQLKLLSRDNSHSSNASTNSSNNNIVRLTERIKALILENRKSIGPSTERGSTTDDIVIIREHKLDPLEEKRKQIYNQTLKFDRSLLTFEEEFKSYSQLIEERRKLVEQVRKTAKPQKLIPDLSTEDLSEVKATFNRSDNAVLSSKYMLEVTVRDFKTLAPRRWLNDTIIEFFMKYIEQNTAKTVAFNSFFYSTLADRGYQGVRRWMKRKKVDILDLNKIFVPINLNDSHWTLGIIEMKQHKIYYLDSLSSGMNSVSFLIMKNLQSYVMEESKQKLGEDFELCHIACPQQPNGFDCGIYVCLNTLYMSKDYTLSFDSKDAANMRNYIGHLILSK</sequence>
<reference evidence="6 7" key="1">
    <citation type="journal article" date="2004" name="Nature">
        <title>Genome evolution in yeasts.</title>
        <authorList>
            <consortium name="Genolevures"/>
            <person name="Dujon B."/>
            <person name="Sherman D."/>
            <person name="Fischer G."/>
            <person name="Durrens P."/>
            <person name="Casaregola S."/>
            <person name="Lafontaine I."/>
            <person name="de Montigny J."/>
            <person name="Marck C."/>
            <person name="Neuveglise C."/>
            <person name="Talla E."/>
            <person name="Goffard N."/>
            <person name="Frangeul L."/>
            <person name="Aigle M."/>
            <person name="Anthouard V."/>
            <person name="Babour A."/>
            <person name="Barbe V."/>
            <person name="Barnay S."/>
            <person name="Blanchin S."/>
            <person name="Beckerich J.M."/>
            <person name="Beyne E."/>
            <person name="Bleykasten C."/>
            <person name="Boisrame A."/>
            <person name="Boyer J."/>
            <person name="Cattolico L."/>
            <person name="Confanioleri F."/>
            <person name="de Daruvar A."/>
            <person name="Despons L."/>
            <person name="Fabre E."/>
            <person name="Fairhead C."/>
            <person name="Ferry-Dumazet H."/>
            <person name="Groppi A."/>
            <person name="Hantraye F."/>
            <person name="Hennequin C."/>
            <person name="Jauniaux N."/>
            <person name="Joyet P."/>
            <person name="Kachouri R."/>
            <person name="Kerrest A."/>
            <person name="Koszul R."/>
            <person name="Lemaire M."/>
            <person name="Lesur I."/>
            <person name="Ma L."/>
            <person name="Muller H."/>
            <person name="Nicaud J.M."/>
            <person name="Nikolski M."/>
            <person name="Oztas S."/>
            <person name="Ozier-Kalogeropoulos O."/>
            <person name="Pellenz S."/>
            <person name="Potier S."/>
            <person name="Richard G.F."/>
            <person name="Straub M.L."/>
            <person name="Suleau A."/>
            <person name="Swennene D."/>
            <person name="Tekaia F."/>
            <person name="Wesolowski-Louvel M."/>
            <person name="Westhof E."/>
            <person name="Wirth B."/>
            <person name="Zeniou-Meyer M."/>
            <person name="Zivanovic I."/>
            <person name="Bolotin-Fukuhara M."/>
            <person name="Thierry A."/>
            <person name="Bouchier C."/>
            <person name="Caudron B."/>
            <person name="Scarpelli C."/>
            <person name="Gaillardin C."/>
            <person name="Weissenbach J."/>
            <person name="Wincker P."/>
            <person name="Souciet J.L."/>
        </authorList>
    </citation>
    <scope>NUCLEOTIDE SEQUENCE [LARGE SCALE GENOMIC DNA]</scope>
    <source>
        <strain evidence="7">ATCC 8585 / CBS 2359 / DSM 70799 / NBRC 1267 / NRRL Y-1140 / WM37</strain>
    </source>
</reference>
<evidence type="ECO:0000256" key="4">
    <source>
        <dbReference type="ARBA" id="ARBA00022807"/>
    </source>
</evidence>
<evidence type="ECO:0000256" key="3">
    <source>
        <dbReference type="ARBA" id="ARBA00022801"/>
    </source>
</evidence>
<dbReference type="PANTHER" id="PTHR46915">
    <property type="entry name" value="UBIQUITIN-LIKE PROTEASE 4-RELATED"/>
    <property type="match status" value="1"/>
</dbReference>
<dbReference type="GO" id="GO:0008234">
    <property type="term" value="F:cysteine-type peptidase activity"/>
    <property type="evidence" value="ECO:0007669"/>
    <property type="project" value="UniProtKB-KW"/>
</dbReference>
<keyword evidence="7" id="KW-1185">Reference proteome</keyword>
<dbReference type="KEGG" id="kla:KLLA0_F11000g"/>
<evidence type="ECO:0000259" key="5">
    <source>
        <dbReference type="PROSITE" id="PS50600"/>
    </source>
</evidence>
<dbReference type="PROSITE" id="PS50600">
    <property type="entry name" value="ULP_PROTEASE"/>
    <property type="match status" value="1"/>
</dbReference>
<dbReference type="InParanoid" id="Q6CKF8"/>
<dbReference type="GO" id="GO:0016926">
    <property type="term" value="P:protein desumoylation"/>
    <property type="evidence" value="ECO:0007669"/>
    <property type="project" value="UniProtKB-ARBA"/>
</dbReference>
<dbReference type="AlphaFoldDB" id="Q6CKF8"/>
<evidence type="ECO:0000313" key="7">
    <source>
        <dbReference type="Proteomes" id="UP000000598"/>
    </source>
</evidence>
<dbReference type="FunCoup" id="Q6CKF8">
    <property type="interactions" value="1393"/>
</dbReference>
<keyword evidence="2" id="KW-0645">Protease</keyword>
<evidence type="ECO:0000313" key="6">
    <source>
        <dbReference type="EMBL" id="CAG98289.1"/>
    </source>
</evidence>
<feature type="domain" description="Ubiquitin-like protease family profile" evidence="5">
    <location>
        <begin position="370"/>
        <end position="528"/>
    </location>
</feature>
<organism evidence="6 7">
    <name type="scientific">Kluyveromyces lactis (strain ATCC 8585 / CBS 2359 / DSM 70799 / NBRC 1267 / NRRL Y-1140 / WM37)</name>
    <name type="common">Yeast</name>
    <name type="synonym">Candida sphaerica</name>
    <dbReference type="NCBI Taxonomy" id="284590"/>
    <lineage>
        <taxon>Eukaryota</taxon>
        <taxon>Fungi</taxon>
        <taxon>Dikarya</taxon>
        <taxon>Ascomycota</taxon>
        <taxon>Saccharomycotina</taxon>
        <taxon>Saccharomycetes</taxon>
        <taxon>Saccharomycetales</taxon>
        <taxon>Saccharomycetaceae</taxon>
        <taxon>Kluyveromyces</taxon>
    </lineage>
</organism>
<dbReference type="HOGENOM" id="CLU_021050_0_0_1"/>
<evidence type="ECO:0000256" key="2">
    <source>
        <dbReference type="ARBA" id="ARBA00022670"/>
    </source>
</evidence>
<dbReference type="GO" id="GO:0019783">
    <property type="term" value="F:ubiquitin-like protein peptidase activity"/>
    <property type="evidence" value="ECO:0007669"/>
    <property type="project" value="UniProtKB-ARBA"/>
</dbReference>